<proteinExistence type="evidence at transcript level"/>
<name>A0A6F9DI49_9ASCI</name>
<protein>
    <submittedName>
        <fullName evidence="2">Uncharacterized protein LOC100183753</fullName>
    </submittedName>
</protein>
<feature type="transmembrane region" description="Helical" evidence="1">
    <location>
        <begin position="38"/>
        <end position="56"/>
    </location>
</feature>
<reference evidence="2" key="1">
    <citation type="submission" date="2020-04" db="EMBL/GenBank/DDBJ databases">
        <authorList>
            <person name="Neveu A P."/>
        </authorList>
    </citation>
    <scope>NUCLEOTIDE SEQUENCE</scope>
    <source>
        <tissue evidence="2">Whole embryo</tissue>
    </source>
</reference>
<organism evidence="2">
    <name type="scientific">Phallusia mammillata</name>
    <dbReference type="NCBI Taxonomy" id="59560"/>
    <lineage>
        <taxon>Eukaryota</taxon>
        <taxon>Metazoa</taxon>
        <taxon>Chordata</taxon>
        <taxon>Tunicata</taxon>
        <taxon>Ascidiacea</taxon>
        <taxon>Phlebobranchia</taxon>
        <taxon>Ascidiidae</taxon>
        <taxon>Phallusia</taxon>
    </lineage>
</organism>
<evidence type="ECO:0000313" key="2">
    <source>
        <dbReference type="EMBL" id="CAB3262819.1"/>
    </source>
</evidence>
<evidence type="ECO:0000256" key="1">
    <source>
        <dbReference type="SAM" id="Phobius"/>
    </source>
</evidence>
<gene>
    <name evidence="2" type="primary">LOC100183753</name>
</gene>
<sequence>MRLLLRAGRSLFIRKSATAAPKRNMALDRDNYSVKFPSAYFVIPSLLFCGYIFYLTDIVTKNQEEFKINIQSLKDRERDPDLNYLRSHQTGLRR</sequence>
<dbReference type="EMBL" id="LR786957">
    <property type="protein sequence ID" value="CAB3262819.1"/>
    <property type="molecule type" value="mRNA"/>
</dbReference>
<dbReference type="AlphaFoldDB" id="A0A6F9DI49"/>
<keyword evidence="1" id="KW-0472">Membrane</keyword>
<accession>A0A6F9DI49</accession>
<keyword evidence="1" id="KW-0812">Transmembrane</keyword>
<keyword evidence="1" id="KW-1133">Transmembrane helix</keyword>